<dbReference type="InterPro" id="IPR058627">
    <property type="entry name" value="MdtA-like_C"/>
</dbReference>
<dbReference type="GO" id="GO:0005886">
    <property type="term" value="C:plasma membrane"/>
    <property type="evidence" value="ECO:0007669"/>
    <property type="project" value="TreeGrafter"/>
</dbReference>
<evidence type="ECO:0000256" key="1">
    <source>
        <dbReference type="ARBA" id="ARBA00004196"/>
    </source>
</evidence>
<dbReference type="SUPFAM" id="SSF111369">
    <property type="entry name" value="HlyD-like secretion proteins"/>
    <property type="match status" value="1"/>
</dbReference>
<proteinExistence type="inferred from homology"/>
<reference evidence="7 8" key="1">
    <citation type="submission" date="2019-08" db="EMBL/GenBank/DDBJ databases">
        <title>Whole genome sequencing of chitin degrading bacteria Chitinophaga pinensis YS16.</title>
        <authorList>
            <person name="Singh R.P."/>
            <person name="Manchanda G."/>
            <person name="Maurya I.K."/>
            <person name="Joshi N.K."/>
            <person name="Srivastava A.K."/>
        </authorList>
    </citation>
    <scope>NUCLEOTIDE SEQUENCE [LARGE SCALE GENOMIC DNA]</scope>
    <source>
        <strain evidence="7 8">YS-16</strain>
    </source>
</reference>
<feature type="domain" description="Multidrug resistance protein MdtA-like beta-barrel" evidence="5">
    <location>
        <begin position="252"/>
        <end position="313"/>
    </location>
</feature>
<evidence type="ECO:0000313" key="7">
    <source>
        <dbReference type="EMBL" id="TWV89344.1"/>
    </source>
</evidence>
<evidence type="ECO:0000259" key="5">
    <source>
        <dbReference type="Pfam" id="PF25944"/>
    </source>
</evidence>
<dbReference type="InterPro" id="IPR058625">
    <property type="entry name" value="MdtA-like_BSH"/>
</dbReference>
<dbReference type="AlphaFoldDB" id="A0A5C6LJP1"/>
<dbReference type="Gene3D" id="2.40.420.20">
    <property type="match status" value="1"/>
</dbReference>
<evidence type="ECO:0000259" key="4">
    <source>
        <dbReference type="Pfam" id="PF25917"/>
    </source>
</evidence>
<dbReference type="Gene3D" id="2.40.30.170">
    <property type="match status" value="1"/>
</dbReference>
<dbReference type="Pfam" id="PF25967">
    <property type="entry name" value="RND-MFP_C"/>
    <property type="match status" value="1"/>
</dbReference>
<dbReference type="InterPro" id="IPR058626">
    <property type="entry name" value="MdtA-like_b-barrel"/>
</dbReference>
<dbReference type="GO" id="GO:0046677">
    <property type="term" value="P:response to antibiotic"/>
    <property type="evidence" value="ECO:0007669"/>
    <property type="project" value="TreeGrafter"/>
</dbReference>
<keyword evidence="3" id="KW-0175">Coiled coil</keyword>
<dbReference type="EMBL" id="VOHS01000090">
    <property type="protein sequence ID" value="TWV89344.1"/>
    <property type="molecule type" value="Genomic_DNA"/>
</dbReference>
<dbReference type="Gene3D" id="1.10.287.470">
    <property type="entry name" value="Helix hairpin bin"/>
    <property type="match status" value="1"/>
</dbReference>
<gene>
    <name evidence="7" type="ORF">FEF09_30050</name>
</gene>
<evidence type="ECO:0000256" key="2">
    <source>
        <dbReference type="ARBA" id="ARBA00009477"/>
    </source>
</evidence>
<evidence type="ECO:0000256" key="3">
    <source>
        <dbReference type="SAM" id="Coils"/>
    </source>
</evidence>
<feature type="coiled-coil region" evidence="3">
    <location>
        <begin position="116"/>
        <end position="143"/>
    </location>
</feature>
<name>A0A5C6LJP1_9BACT</name>
<dbReference type="Gene3D" id="2.40.50.100">
    <property type="match status" value="1"/>
</dbReference>
<accession>A0A5C6LJP1</accession>
<dbReference type="RefSeq" id="WP_146308573.1">
    <property type="nucleotide sequence ID" value="NZ_VOHS01000090.1"/>
</dbReference>
<feature type="domain" description="Multidrug resistance protein MdtA-like barrel-sandwich hybrid" evidence="4">
    <location>
        <begin position="83"/>
        <end position="223"/>
    </location>
</feature>
<comment type="caution">
    <text evidence="7">The sequence shown here is derived from an EMBL/GenBank/DDBJ whole genome shotgun (WGS) entry which is preliminary data.</text>
</comment>
<feature type="domain" description="Multidrug resistance protein MdtA-like C-terminal permuted SH3" evidence="6">
    <location>
        <begin position="323"/>
        <end position="382"/>
    </location>
</feature>
<dbReference type="NCBIfam" id="TIGR01730">
    <property type="entry name" value="RND_mfp"/>
    <property type="match status" value="1"/>
</dbReference>
<dbReference type="Proteomes" id="UP000318815">
    <property type="component" value="Unassembled WGS sequence"/>
</dbReference>
<sequence>MTNYVNAGGPASPGTGSALPRTGGLSVRYIIPAALSLLLLGSCGQQEGGYANNGPQEFPIYTIRQTPTILKVQYPASLEGQQNIEIRPKIDGYIREILVDEGAFVKKGQVLFVIDAPQYEQEVRTATAAIQSAEAEVSAAKLQVSNLTPLVKKEIVTATALEAAQYNLKAKEAILSQAKASLANAHTNIGYTRIVSPVDGVVGTIPNKIGSLVSPAAPQALTMVSDIRNIYAYFSFDEKEFLAFTARYKGQSMQEKLQQMPAVSLVLPDGSSYPEKGRVETVNGMIDRATGAISFRATFPNPTGIIRSGGSATLEIPMNLSSALLLPQKATFEMQGRKMVYVVAADGMVKSREVHVMDIGTGDSYVVESGLQSGDKVVAEGMGNLKDSILIKPVPAKPLAQQ</sequence>
<protein>
    <submittedName>
        <fullName evidence="7">Efflux RND transporter periplasmic adaptor subunit</fullName>
    </submittedName>
</protein>
<dbReference type="InterPro" id="IPR006143">
    <property type="entry name" value="RND_pump_MFP"/>
</dbReference>
<dbReference type="OrthoDB" id="9801814at2"/>
<dbReference type="Pfam" id="PF25944">
    <property type="entry name" value="Beta-barrel_RND"/>
    <property type="match status" value="1"/>
</dbReference>
<evidence type="ECO:0000259" key="6">
    <source>
        <dbReference type="Pfam" id="PF25967"/>
    </source>
</evidence>
<comment type="similarity">
    <text evidence="2">Belongs to the membrane fusion protein (MFP) (TC 8.A.1) family.</text>
</comment>
<dbReference type="Pfam" id="PF25917">
    <property type="entry name" value="BSH_RND"/>
    <property type="match status" value="1"/>
</dbReference>
<dbReference type="GO" id="GO:0022857">
    <property type="term" value="F:transmembrane transporter activity"/>
    <property type="evidence" value="ECO:0007669"/>
    <property type="project" value="InterPro"/>
</dbReference>
<evidence type="ECO:0000313" key="8">
    <source>
        <dbReference type="Proteomes" id="UP000318815"/>
    </source>
</evidence>
<dbReference type="PANTHER" id="PTHR30158">
    <property type="entry name" value="ACRA/E-RELATED COMPONENT OF DRUG EFFLUX TRANSPORTER"/>
    <property type="match status" value="1"/>
</dbReference>
<dbReference type="PANTHER" id="PTHR30158:SF23">
    <property type="entry name" value="MULTIDRUG RESISTANCE PROTEIN MEXA"/>
    <property type="match status" value="1"/>
</dbReference>
<organism evidence="7 8">
    <name type="scientific">Chitinophaga pinensis</name>
    <dbReference type="NCBI Taxonomy" id="79329"/>
    <lineage>
        <taxon>Bacteria</taxon>
        <taxon>Pseudomonadati</taxon>
        <taxon>Bacteroidota</taxon>
        <taxon>Chitinophagia</taxon>
        <taxon>Chitinophagales</taxon>
        <taxon>Chitinophagaceae</taxon>
        <taxon>Chitinophaga</taxon>
    </lineage>
</organism>
<comment type="subcellular location">
    <subcellularLocation>
        <location evidence="1">Cell envelope</location>
    </subcellularLocation>
</comment>
<keyword evidence="8" id="KW-1185">Reference proteome</keyword>
<dbReference type="GO" id="GO:0030313">
    <property type="term" value="C:cell envelope"/>
    <property type="evidence" value="ECO:0007669"/>
    <property type="project" value="UniProtKB-SubCell"/>
</dbReference>